<reference evidence="1" key="1">
    <citation type="submission" date="2014-11" db="EMBL/GenBank/DDBJ databases">
        <authorList>
            <person name="Amaro Gonzalez C."/>
        </authorList>
    </citation>
    <scope>NUCLEOTIDE SEQUENCE</scope>
</reference>
<sequence length="66" mass="7832">MCSCKVNLFRIVRILRENQELSNDTAHKYKSKTKSWWQVQSERCSSIHRFRINQGRFRTAAVGETT</sequence>
<reference evidence="1" key="2">
    <citation type="journal article" date="2015" name="Fish Shellfish Immunol.">
        <title>Early steps in the European eel (Anguilla anguilla)-Vibrio vulnificus interaction in the gills: Role of the RtxA13 toxin.</title>
        <authorList>
            <person name="Callol A."/>
            <person name="Pajuelo D."/>
            <person name="Ebbesson L."/>
            <person name="Teles M."/>
            <person name="MacKenzie S."/>
            <person name="Amaro C."/>
        </authorList>
    </citation>
    <scope>NUCLEOTIDE SEQUENCE</scope>
</reference>
<organism evidence="1">
    <name type="scientific">Anguilla anguilla</name>
    <name type="common">European freshwater eel</name>
    <name type="synonym">Muraena anguilla</name>
    <dbReference type="NCBI Taxonomy" id="7936"/>
    <lineage>
        <taxon>Eukaryota</taxon>
        <taxon>Metazoa</taxon>
        <taxon>Chordata</taxon>
        <taxon>Craniata</taxon>
        <taxon>Vertebrata</taxon>
        <taxon>Euteleostomi</taxon>
        <taxon>Actinopterygii</taxon>
        <taxon>Neopterygii</taxon>
        <taxon>Teleostei</taxon>
        <taxon>Anguilliformes</taxon>
        <taxon>Anguillidae</taxon>
        <taxon>Anguilla</taxon>
    </lineage>
</organism>
<accession>A0A0E9SD62</accession>
<protein>
    <submittedName>
        <fullName evidence="1">Uncharacterized protein</fullName>
    </submittedName>
</protein>
<dbReference type="AlphaFoldDB" id="A0A0E9SD62"/>
<proteinExistence type="predicted"/>
<dbReference type="EMBL" id="GBXM01069942">
    <property type="protein sequence ID" value="JAH38635.1"/>
    <property type="molecule type" value="Transcribed_RNA"/>
</dbReference>
<evidence type="ECO:0000313" key="1">
    <source>
        <dbReference type="EMBL" id="JAH38635.1"/>
    </source>
</evidence>
<name>A0A0E9SD62_ANGAN</name>